<organism evidence="2">
    <name type="scientific">Arion vulgaris</name>
    <dbReference type="NCBI Taxonomy" id="1028688"/>
    <lineage>
        <taxon>Eukaryota</taxon>
        <taxon>Metazoa</taxon>
        <taxon>Spiralia</taxon>
        <taxon>Lophotrochozoa</taxon>
        <taxon>Mollusca</taxon>
        <taxon>Gastropoda</taxon>
        <taxon>Heterobranchia</taxon>
        <taxon>Euthyneura</taxon>
        <taxon>Panpulmonata</taxon>
        <taxon>Eupulmonata</taxon>
        <taxon>Stylommatophora</taxon>
        <taxon>Helicina</taxon>
        <taxon>Arionoidea</taxon>
        <taxon>Arionidae</taxon>
        <taxon>Arion</taxon>
    </lineage>
</organism>
<dbReference type="EMBL" id="HACG01041799">
    <property type="protein sequence ID" value="CEK88664.1"/>
    <property type="molecule type" value="Transcribed_RNA"/>
</dbReference>
<name>A0A0B7B5P2_9EUPU</name>
<proteinExistence type="predicted"/>
<feature type="chain" id="PRO_5002113408" description="Neurotransmitter-gated ion-channel transmembrane domain-containing protein" evidence="1">
    <location>
        <begin position="17"/>
        <end position="55"/>
    </location>
</feature>
<sequence>MCVVITLYFTAAVVCSVIVDRLKSDRPTITMEESSEAQNNSIKLIGRYIKQKLSN</sequence>
<dbReference type="InterPro" id="IPR035994">
    <property type="entry name" value="Nucleoside_phosphorylase_sf"/>
</dbReference>
<dbReference type="GO" id="GO:0009116">
    <property type="term" value="P:nucleoside metabolic process"/>
    <property type="evidence" value="ECO:0007669"/>
    <property type="project" value="InterPro"/>
</dbReference>
<evidence type="ECO:0008006" key="3">
    <source>
        <dbReference type="Google" id="ProtNLM"/>
    </source>
</evidence>
<dbReference type="Gene3D" id="3.40.50.1580">
    <property type="entry name" value="Nucleoside phosphorylase domain"/>
    <property type="match status" value="1"/>
</dbReference>
<accession>A0A0B7B5P2</accession>
<evidence type="ECO:0000256" key="1">
    <source>
        <dbReference type="SAM" id="SignalP"/>
    </source>
</evidence>
<keyword evidence="1" id="KW-0732">Signal</keyword>
<protein>
    <recommendedName>
        <fullName evidence="3">Neurotransmitter-gated ion-channel transmembrane domain-containing protein</fullName>
    </recommendedName>
</protein>
<gene>
    <name evidence="2" type="primary">ORF166388</name>
</gene>
<evidence type="ECO:0000313" key="2">
    <source>
        <dbReference type="EMBL" id="CEK88664.1"/>
    </source>
</evidence>
<reference evidence="2" key="1">
    <citation type="submission" date="2014-12" db="EMBL/GenBank/DDBJ databases">
        <title>Insight into the proteome of Arion vulgaris.</title>
        <authorList>
            <person name="Aradska J."/>
            <person name="Bulat T."/>
            <person name="Smidak R."/>
            <person name="Sarate P."/>
            <person name="Gangsoo J."/>
            <person name="Sialana F."/>
            <person name="Bilban M."/>
            <person name="Lubec G."/>
        </authorList>
    </citation>
    <scope>NUCLEOTIDE SEQUENCE</scope>
    <source>
        <tissue evidence="2">Skin</tissue>
    </source>
</reference>
<dbReference type="AlphaFoldDB" id="A0A0B7B5P2"/>
<dbReference type="GO" id="GO:0003824">
    <property type="term" value="F:catalytic activity"/>
    <property type="evidence" value="ECO:0007669"/>
    <property type="project" value="InterPro"/>
</dbReference>
<feature type="signal peptide" evidence="1">
    <location>
        <begin position="1"/>
        <end position="16"/>
    </location>
</feature>